<evidence type="ECO:0000313" key="4">
    <source>
        <dbReference type="Proteomes" id="UP000619265"/>
    </source>
</evidence>
<dbReference type="Gramene" id="Jr05_04630_p2">
    <property type="protein sequence ID" value="cds.Jr05_04630_p2"/>
    <property type="gene ID" value="Jr05_04630"/>
</dbReference>
<evidence type="ECO:0000256" key="1">
    <source>
        <dbReference type="SAM" id="MobiDB-lite"/>
    </source>
</evidence>
<reference evidence="3" key="2">
    <citation type="submission" date="2020-03" db="EMBL/GenBank/DDBJ databases">
        <title>Walnut 2.0.</title>
        <authorList>
            <person name="Marrano A."/>
            <person name="Britton M."/>
            <person name="Zimin A.V."/>
            <person name="Zaini P.A."/>
            <person name="Workman R."/>
            <person name="Puiu D."/>
            <person name="Bianco L."/>
            <person name="Allen B.J."/>
            <person name="Troggio M."/>
            <person name="Leslie C.A."/>
            <person name="Timp W."/>
            <person name="Dendekar A."/>
            <person name="Salzberg S.L."/>
            <person name="Neale D.B."/>
        </authorList>
    </citation>
    <scope>NUCLEOTIDE SEQUENCE</scope>
    <source>
        <tissue evidence="3">Leaves</tissue>
    </source>
</reference>
<name>A0A833XN46_JUGRE</name>
<evidence type="ECO:0000256" key="2">
    <source>
        <dbReference type="SAM" id="Phobius"/>
    </source>
</evidence>
<feature type="transmembrane region" description="Helical" evidence="2">
    <location>
        <begin position="6"/>
        <end position="28"/>
    </location>
</feature>
<evidence type="ECO:0000313" key="3">
    <source>
        <dbReference type="EMBL" id="KAF5470168.1"/>
    </source>
</evidence>
<dbReference type="AlphaFoldDB" id="A0A833XN46"/>
<feature type="compositionally biased region" description="Low complexity" evidence="1">
    <location>
        <begin position="148"/>
        <end position="160"/>
    </location>
</feature>
<reference evidence="3" key="1">
    <citation type="submission" date="2015-10" db="EMBL/GenBank/DDBJ databases">
        <authorList>
            <person name="Martinez-Garcia P.J."/>
            <person name="Crepeau M.W."/>
            <person name="Puiu D."/>
            <person name="Gonzalez-Ibeas D."/>
            <person name="Whalen J."/>
            <person name="Stevens K."/>
            <person name="Paul R."/>
            <person name="Butterfield T."/>
            <person name="Britton M."/>
            <person name="Reagan R."/>
            <person name="Chakraborty S."/>
            <person name="Walawage S.L."/>
            <person name="Vasquez-Gross H.A."/>
            <person name="Cardeno C."/>
            <person name="Famula R."/>
            <person name="Pratt K."/>
            <person name="Kuruganti S."/>
            <person name="Aradhya M.K."/>
            <person name="Leslie C.A."/>
            <person name="Dandekar A.M."/>
            <person name="Salzberg S.L."/>
            <person name="Wegrzyn J.L."/>
            <person name="Langley C.H."/>
            <person name="Neale D.B."/>
        </authorList>
    </citation>
    <scope>NUCLEOTIDE SEQUENCE</scope>
    <source>
        <tissue evidence="3">Leaves</tissue>
    </source>
</reference>
<gene>
    <name evidence="3" type="ORF">F2P56_010700</name>
</gene>
<sequence>SATPFLSLSLLFYLFICSLHFVFLLISVDSVTVQCSLKPLILSPVSCSKIQPQKIPGNPKKSQKLSKQGKKAFGCPFHSIPPSFDLFYTDQACCLQPHLSSAFPSSSLCLSSFFSPLKSSLPKTFLSYFHTSSMTSPSSARPTPSLPRPLRGRAPPRTPA</sequence>
<keyword evidence="2" id="KW-1133">Transmembrane helix</keyword>
<feature type="compositionally biased region" description="Polar residues" evidence="1">
    <location>
        <begin position="132"/>
        <end position="142"/>
    </location>
</feature>
<keyword evidence="2" id="KW-0472">Membrane</keyword>
<keyword evidence="2" id="KW-0812">Transmembrane</keyword>
<protein>
    <submittedName>
        <fullName evidence="3">Uncharacterized protein</fullName>
    </submittedName>
</protein>
<feature type="non-terminal residue" evidence="3">
    <location>
        <position position="1"/>
    </location>
</feature>
<proteinExistence type="predicted"/>
<accession>A0A833XN46</accession>
<comment type="caution">
    <text evidence="3">The sequence shown here is derived from an EMBL/GenBank/DDBJ whole genome shotgun (WGS) entry which is preliminary data.</text>
</comment>
<dbReference type="EMBL" id="LIHL02000005">
    <property type="protein sequence ID" value="KAF5470168.1"/>
    <property type="molecule type" value="Genomic_DNA"/>
</dbReference>
<organism evidence="3 4">
    <name type="scientific">Juglans regia</name>
    <name type="common">English walnut</name>
    <dbReference type="NCBI Taxonomy" id="51240"/>
    <lineage>
        <taxon>Eukaryota</taxon>
        <taxon>Viridiplantae</taxon>
        <taxon>Streptophyta</taxon>
        <taxon>Embryophyta</taxon>
        <taxon>Tracheophyta</taxon>
        <taxon>Spermatophyta</taxon>
        <taxon>Magnoliopsida</taxon>
        <taxon>eudicotyledons</taxon>
        <taxon>Gunneridae</taxon>
        <taxon>Pentapetalae</taxon>
        <taxon>rosids</taxon>
        <taxon>fabids</taxon>
        <taxon>Fagales</taxon>
        <taxon>Juglandaceae</taxon>
        <taxon>Juglans</taxon>
    </lineage>
</organism>
<dbReference type="Proteomes" id="UP000619265">
    <property type="component" value="Unassembled WGS sequence"/>
</dbReference>
<feature type="region of interest" description="Disordered" evidence="1">
    <location>
        <begin position="132"/>
        <end position="160"/>
    </location>
</feature>